<dbReference type="STRING" id="1223515.B842_06655"/>
<keyword evidence="3 6" id="KW-0812">Transmembrane</keyword>
<organism evidence="8 9">
    <name type="scientific">Corynebacterium humireducens NBRC 106098 = DSM 45392</name>
    <dbReference type="NCBI Taxonomy" id="1223515"/>
    <lineage>
        <taxon>Bacteria</taxon>
        <taxon>Bacillati</taxon>
        <taxon>Actinomycetota</taxon>
        <taxon>Actinomycetes</taxon>
        <taxon>Mycobacteriales</taxon>
        <taxon>Corynebacteriaceae</taxon>
        <taxon>Corynebacterium</taxon>
    </lineage>
</organism>
<keyword evidence="4 6" id="KW-1133">Transmembrane helix</keyword>
<keyword evidence="2" id="KW-1003">Cell membrane</keyword>
<evidence type="ECO:0000313" key="8">
    <source>
        <dbReference type="EMBL" id="AJE33180.1"/>
    </source>
</evidence>
<dbReference type="HOGENOM" id="CLU_176001_2_0_11"/>
<feature type="domain" description="Cardiolipin synthase N-terminal" evidence="7">
    <location>
        <begin position="38"/>
        <end position="78"/>
    </location>
</feature>
<dbReference type="Proteomes" id="UP000031524">
    <property type="component" value="Chromosome"/>
</dbReference>
<dbReference type="Pfam" id="PF13396">
    <property type="entry name" value="PLDc_N"/>
    <property type="match status" value="1"/>
</dbReference>
<keyword evidence="5 6" id="KW-0472">Membrane</keyword>
<proteinExistence type="predicted"/>
<dbReference type="GO" id="GO:0005886">
    <property type="term" value="C:plasma membrane"/>
    <property type="evidence" value="ECO:0007669"/>
    <property type="project" value="UniProtKB-SubCell"/>
</dbReference>
<dbReference type="KEGG" id="chm:B842_06655"/>
<evidence type="ECO:0000256" key="5">
    <source>
        <dbReference type="ARBA" id="ARBA00023136"/>
    </source>
</evidence>
<feature type="transmembrane region" description="Helical" evidence="6">
    <location>
        <begin position="21"/>
        <end position="42"/>
    </location>
</feature>
<comment type="subcellular location">
    <subcellularLocation>
        <location evidence="1">Cell membrane</location>
        <topology evidence="1">Multi-pass membrane protein</topology>
    </subcellularLocation>
</comment>
<evidence type="ECO:0000256" key="6">
    <source>
        <dbReference type="SAM" id="Phobius"/>
    </source>
</evidence>
<evidence type="ECO:0000313" key="9">
    <source>
        <dbReference type="Proteomes" id="UP000031524"/>
    </source>
</evidence>
<protein>
    <recommendedName>
        <fullName evidence="7">Cardiolipin synthase N-terminal domain-containing protein</fullName>
    </recommendedName>
</protein>
<gene>
    <name evidence="8" type="ORF">B842_06655</name>
</gene>
<dbReference type="RefSeq" id="WP_052437800.1">
    <property type="nucleotide sequence ID" value="NZ_BCSU01000021.1"/>
</dbReference>
<name>A0A0B5D2P2_9CORY</name>
<evidence type="ECO:0000259" key="7">
    <source>
        <dbReference type="Pfam" id="PF13396"/>
    </source>
</evidence>
<sequence length="79" mass="8577">MTSRNPSLAQIRNEFNDLSTAARVSIIAAVVLELAGKIASWVDLSRRPAGSVRGPKWVWALAQLINGVGPAAYWAFGRR</sequence>
<evidence type="ECO:0000256" key="1">
    <source>
        <dbReference type="ARBA" id="ARBA00004651"/>
    </source>
</evidence>
<evidence type="ECO:0000256" key="3">
    <source>
        <dbReference type="ARBA" id="ARBA00022692"/>
    </source>
</evidence>
<keyword evidence="9" id="KW-1185">Reference proteome</keyword>
<dbReference type="InterPro" id="IPR027379">
    <property type="entry name" value="CLS_N"/>
</dbReference>
<accession>A0A0B5D2P2</accession>
<feature type="transmembrane region" description="Helical" evidence="6">
    <location>
        <begin position="57"/>
        <end position="76"/>
    </location>
</feature>
<reference evidence="8 9" key="1">
    <citation type="submission" date="2013-04" db="EMBL/GenBank/DDBJ databases">
        <title>Complete genome sequence of Corynebacterium humireducens DSM 45392(T), isolated from a wastewater-fed microbial fuel cell.</title>
        <authorList>
            <person name="Ruckert C."/>
            <person name="Albersmeier A."/>
            <person name="Kalinowski J."/>
        </authorList>
    </citation>
    <scope>NUCLEOTIDE SEQUENCE [LARGE SCALE GENOMIC DNA]</scope>
    <source>
        <strain evidence="9">MFC-5</strain>
    </source>
</reference>
<dbReference type="EMBL" id="CP005286">
    <property type="protein sequence ID" value="AJE33180.1"/>
    <property type="molecule type" value="Genomic_DNA"/>
</dbReference>
<evidence type="ECO:0000256" key="4">
    <source>
        <dbReference type="ARBA" id="ARBA00022989"/>
    </source>
</evidence>
<evidence type="ECO:0000256" key="2">
    <source>
        <dbReference type="ARBA" id="ARBA00022475"/>
    </source>
</evidence>
<dbReference type="AlphaFoldDB" id="A0A0B5D2P2"/>